<dbReference type="InterPro" id="IPR025458">
    <property type="entry name" value="DUF4278"/>
</dbReference>
<gene>
    <name evidence="1" type="ORF">GS597_18830</name>
</gene>
<sequence>MLQMIDCKKGRFTSQKPMSKAISSRQTLSYRGISHKVSENLQLSSTLANIAQTPGKDLRYRGTAYEIMQLVALTEHRTLSLKKLCYRGITYMKSGVEYVAA</sequence>
<proteinExistence type="predicted"/>
<reference evidence="1" key="1">
    <citation type="submission" date="2019-12" db="EMBL/GenBank/DDBJ databases">
        <title>High-Quality draft genome sequences of three cyanobacteria isolated from the limestone walls of the Old Cathedral of Coimbra.</title>
        <authorList>
            <person name="Tiago I."/>
            <person name="Soares F."/>
            <person name="Portugal A."/>
        </authorList>
    </citation>
    <scope>NUCLEOTIDE SEQUENCE [LARGE SCALE GENOMIC DNA]</scope>
    <source>
        <strain evidence="1">C</strain>
    </source>
</reference>
<dbReference type="EMBL" id="WVIC01000056">
    <property type="protein sequence ID" value="NCJ08525.1"/>
    <property type="molecule type" value="Genomic_DNA"/>
</dbReference>
<accession>A0A8K2A9X3</accession>
<dbReference type="AlphaFoldDB" id="A0A8K2A9X3"/>
<comment type="caution">
    <text evidence="1">The sequence shown here is derived from an EMBL/GenBank/DDBJ whole genome shotgun (WGS) entry which is preliminary data.</text>
</comment>
<name>A0A8K2A9X3_9CYAN</name>
<keyword evidence="2" id="KW-1185">Reference proteome</keyword>
<protein>
    <submittedName>
        <fullName evidence="1">DUF4278 domain-containing protein</fullName>
    </submittedName>
</protein>
<organism evidence="1 2">
    <name type="scientific">Petrachloros mirabilis ULC683</name>
    <dbReference type="NCBI Taxonomy" id="2781853"/>
    <lineage>
        <taxon>Bacteria</taxon>
        <taxon>Bacillati</taxon>
        <taxon>Cyanobacteriota</taxon>
        <taxon>Cyanophyceae</taxon>
        <taxon>Synechococcales</taxon>
        <taxon>Petrachlorosaceae</taxon>
        <taxon>Petrachloros</taxon>
        <taxon>Petrachloros mirabilis</taxon>
    </lineage>
</organism>
<dbReference type="Proteomes" id="UP000607397">
    <property type="component" value="Unassembled WGS sequence"/>
</dbReference>
<dbReference type="RefSeq" id="WP_161826998.1">
    <property type="nucleotide sequence ID" value="NZ_WVIC01000056.1"/>
</dbReference>
<dbReference type="Pfam" id="PF14105">
    <property type="entry name" value="DUF4278"/>
    <property type="match status" value="1"/>
</dbReference>
<evidence type="ECO:0000313" key="2">
    <source>
        <dbReference type="Proteomes" id="UP000607397"/>
    </source>
</evidence>
<evidence type="ECO:0000313" key="1">
    <source>
        <dbReference type="EMBL" id="NCJ08525.1"/>
    </source>
</evidence>